<keyword evidence="3" id="KW-1133">Transmembrane helix</keyword>
<dbReference type="EMBL" id="JBHSIV010000003">
    <property type="protein sequence ID" value="MFC5061243.1"/>
    <property type="molecule type" value="Genomic_DNA"/>
</dbReference>
<organism evidence="5 6">
    <name type="scientific">Actinomycetospora atypica</name>
    <dbReference type="NCBI Taxonomy" id="1290095"/>
    <lineage>
        <taxon>Bacteria</taxon>
        <taxon>Bacillati</taxon>
        <taxon>Actinomycetota</taxon>
        <taxon>Actinomycetes</taxon>
        <taxon>Pseudonocardiales</taxon>
        <taxon>Pseudonocardiaceae</taxon>
        <taxon>Actinomycetospora</taxon>
    </lineage>
</organism>
<evidence type="ECO:0000256" key="1">
    <source>
        <dbReference type="ARBA" id="ARBA00023015"/>
    </source>
</evidence>
<feature type="transmembrane region" description="Helical" evidence="3">
    <location>
        <begin position="113"/>
        <end position="135"/>
    </location>
</feature>
<evidence type="ECO:0000313" key="6">
    <source>
        <dbReference type="Proteomes" id="UP001595947"/>
    </source>
</evidence>
<evidence type="ECO:0000256" key="2">
    <source>
        <dbReference type="ARBA" id="ARBA00023163"/>
    </source>
</evidence>
<keyword evidence="2" id="KW-0804">Transcription</keyword>
<evidence type="ECO:0000256" key="3">
    <source>
        <dbReference type="SAM" id="Phobius"/>
    </source>
</evidence>
<name>A0ABV9YGS8_9PSEU</name>
<evidence type="ECO:0000259" key="4">
    <source>
        <dbReference type="Pfam" id="PF13490"/>
    </source>
</evidence>
<proteinExistence type="predicted"/>
<keyword evidence="6" id="KW-1185">Reference proteome</keyword>
<protein>
    <submittedName>
        <fullName evidence="5">Anti-sigma factor family protein</fullName>
    </submittedName>
</protein>
<keyword evidence="3" id="KW-0472">Membrane</keyword>
<evidence type="ECO:0000313" key="5">
    <source>
        <dbReference type="EMBL" id="MFC5061243.1"/>
    </source>
</evidence>
<dbReference type="Proteomes" id="UP001595947">
    <property type="component" value="Unassembled WGS sequence"/>
</dbReference>
<dbReference type="InterPro" id="IPR041916">
    <property type="entry name" value="Anti_sigma_zinc_sf"/>
</dbReference>
<dbReference type="Gene3D" id="1.10.10.1320">
    <property type="entry name" value="Anti-sigma factor, zinc-finger domain"/>
    <property type="match status" value="1"/>
</dbReference>
<accession>A0ABV9YGS8</accession>
<gene>
    <name evidence="5" type="ORF">ACFPBZ_03420</name>
</gene>
<keyword evidence="1" id="KW-0805">Transcription regulation</keyword>
<keyword evidence="3" id="KW-0812">Transmembrane</keyword>
<reference evidence="6" key="1">
    <citation type="journal article" date="2019" name="Int. J. Syst. Evol. Microbiol.">
        <title>The Global Catalogue of Microorganisms (GCM) 10K type strain sequencing project: providing services to taxonomists for standard genome sequencing and annotation.</title>
        <authorList>
            <consortium name="The Broad Institute Genomics Platform"/>
            <consortium name="The Broad Institute Genome Sequencing Center for Infectious Disease"/>
            <person name="Wu L."/>
            <person name="Ma J."/>
        </authorList>
    </citation>
    <scope>NUCLEOTIDE SEQUENCE [LARGE SCALE GENOMIC DNA]</scope>
    <source>
        <strain evidence="6">CGMCC 4.7093</strain>
    </source>
</reference>
<dbReference type="InterPro" id="IPR027383">
    <property type="entry name" value="Znf_put"/>
</dbReference>
<comment type="caution">
    <text evidence="5">The sequence shown here is derived from an EMBL/GenBank/DDBJ whole genome shotgun (WGS) entry which is preliminary data.</text>
</comment>
<dbReference type="RefSeq" id="WP_378034597.1">
    <property type="nucleotide sequence ID" value="NZ_JBHSIV010000003.1"/>
</dbReference>
<sequence>MTPPPEDRDHRVLHERLGAYVLGGLDAGERAEVDAHLAGCASCRAELATIAPLARPLRGVDPDASDGPAPAPLGLDDVLRRLQDEETGREETGRAEAPREVLPLAPRRRRPRVGLLVAAGALLIALAGLGAGYGLGLSDAAGPREPVAVESLAEGVQADAARIDHTWGVEVVLTARGFEPGRAYQVAVVDRSGRPVGAGAFVGTGTAEMECRLSSSVPPGEAAGFVVTTAPGVEVLRSSFT</sequence>
<dbReference type="Pfam" id="PF13490">
    <property type="entry name" value="zf-HC2"/>
    <property type="match status" value="1"/>
</dbReference>
<feature type="domain" description="Putative zinc-finger" evidence="4">
    <location>
        <begin position="13"/>
        <end position="44"/>
    </location>
</feature>